<organism evidence="1">
    <name type="scientific">Arion vulgaris</name>
    <dbReference type="NCBI Taxonomy" id="1028688"/>
    <lineage>
        <taxon>Eukaryota</taxon>
        <taxon>Metazoa</taxon>
        <taxon>Spiralia</taxon>
        <taxon>Lophotrochozoa</taxon>
        <taxon>Mollusca</taxon>
        <taxon>Gastropoda</taxon>
        <taxon>Heterobranchia</taxon>
        <taxon>Euthyneura</taxon>
        <taxon>Panpulmonata</taxon>
        <taxon>Eupulmonata</taxon>
        <taxon>Stylommatophora</taxon>
        <taxon>Helicina</taxon>
        <taxon>Arionoidea</taxon>
        <taxon>Arionidae</taxon>
        <taxon>Arion</taxon>
    </lineage>
</organism>
<proteinExistence type="predicted"/>
<accession>A0A0B6Y1V9</accession>
<dbReference type="AlphaFoldDB" id="A0A0B6Y1V9"/>
<name>A0A0B6Y1V9_9EUPU</name>
<protein>
    <submittedName>
        <fullName evidence="1">Uncharacterized protein</fullName>
    </submittedName>
</protein>
<evidence type="ECO:0000313" key="1">
    <source>
        <dbReference type="EMBL" id="CEK49485.1"/>
    </source>
</evidence>
<reference evidence="1" key="1">
    <citation type="submission" date="2014-12" db="EMBL/GenBank/DDBJ databases">
        <title>Insight into the proteome of Arion vulgaris.</title>
        <authorList>
            <person name="Aradska J."/>
            <person name="Bulat T."/>
            <person name="Smidak R."/>
            <person name="Sarate P."/>
            <person name="Gangsoo J."/>
            <person name="Sialana F."/>
            <person name="Bilban M."/>
            <person name="Lubec G."/>
        </authorList>
    </citation>
    <scope>NUCLEOTIDE SEQUENCE</scope>
    <source>
        <tissue evidence="1">Skin</tissue>
    </source>
</reference>
<dbReference type="EMBL" id="HACG01002620">
    <property type="protein sequence ID" value="CEK49485.1"/>
    <property type="molecule type" value="Transcribed_RNA"/>
</dbReference>
<feature type="non-terminal residue" evidence="1">
    <location>
        <position position="1"/>
    </location>
</feature>
<gene>
    <name evidence="1" type="primary">ORF7902</name>
</gene>
<feature type="non-terminal residue" evidence="1">
    <location>
        <position position="96"/>
    </location>
</feature>
<sequence>SDLGTSVRDMPQFNFRTVSLNRIEEIPKVAYLPHFLPYVFGVVRREMNCHNRLLIQKALFIFQQSTGLQHTSSSSFLTEKKVRSQILSASLAIYHL</sequence>